<dbReference type="RefSeq" id="WP_015504689.1">
    <property type="nucleotide sequence ID" value="NZ_CAYARW010000014.1"/>
</dbReference>
<keyword evidence="1" id="KW-0812">Transmembrane</keyword>
<feature type="transmembrane region" description="Helical" evidence="1">
    <location>
        <begin position="124"/>
        <end position="144"/>
    </location>
</feature>
<proteinExistence type="predicted"/>
<feature type="transmembrane region" description="Helical" evidence="1">
    <location>
        <begin position="156"/>
        <end position="175"/>
    </location>
</feature>
<reference evidence="2 3" key="1">
    <citation type="submission" date="2016-10" db="EMBL/GenBank/DDBJ databases">
        <title>Complete genome of the TMA-utilizing, human hosted archaeon Methanomethylophilus alvus Gen. nov, sp. nov., strain Mx-05, derived from a pure culture.</title>
        <authorList>
            <person name="Brugere J.-F."/>
            <person name="Ben Hania W."/>
            <person name="Chaudhary P.P."/>
            <person name="Gaci N."/>
            <person name="Borrel G."/>
            <person name="Cao Van Tuat L."/>
            <person name="Fardeau M.-L."/>
            <person name="Harris H.M.B."/>
            <person name="O'Toole P.W."/>
            <person name="Ollivier B."/>
        </authorList>
    </citation>
    <scope>NUCLEOTIDE SEQUENCE [LARGE SCALE GENOMIC DNA]</scope>
    <source>
        <strain evidence="2 3">Mx-05</strain>
    </source>
</reference>
<feature type="transmembrane region" description="Helical" evidence="1">
    <location>
        <begin position="28"/>
        <end position="45"/>
    </location>
</feature>
<evidence type="ECO:0000313" key="2">
    <source>
        <dbReference type="EMBL" id="AYQ54957.1"/>
    </source>
</evidence>
<dbReference type="GeneID" id="41321589"/>
<accession>A0A3G3IGI5</accession>
<organism evidence="2 3">
    <name type="scientific">Methanomethylophilus alvi</name>
    <dbReference type="NCBI Taxonomy" id="1291540"/>
    <lineage>
        <taxon>Archaea</taxon>
        <taxon>Methanobacteriati</taxon>
        <taxon>Thermoplasmatota</taxon>
        <taxon>Thermoplasmata</taxon>
        <taxon>Methanomassiliicoccales</taxon>
        <taxon>Methanomethylophilaceae</taxon>
        <taxon>Methanomethylophilus</taxon>
    </lineage>
</organism>
<keyword evidence="1" id="KW-1133">Transmembrane helix</keyword>
<evidence type="ECO:0000256" key="1">
    <source>
        <dbReference type="SAM" id="Phobius"/>
    </source>
</evidence>
<dbReference type="InterPro" id="IPR036259">
    <property type="entry name" value="MFS_trans_sf"/>
</dbReference>
<name>A0A3G3IGI5_9ARCH</name>
<feature type="transmembrane region" description="Helical" evidence="1">
    <location>
        <begin position="51"/>
        <end position="72"/>
    </location>
</feature>
<dbReference type="Gene3D" id="1.20.1250.20">
    <property type="entry name" value="MFS general substrate transporter like domains"/>
    <property type="match status" value="1"/>
</dbReference>
<protein>
    <submittedName>
        <fullName evidence="2">Uncharacterized protein</fullName>
    </submittedName>
</protein>
<dbReference type="EMBL" id="CP017686">
    <property type="protein sequence ID" value="AYQ54957.1"/>
    <property type="molecule type" value="Genomic_DNA"/>
</dbReference>
<gene>
    <name evidence="2" type="ORF">BKD89_03940</name>
</gene>
<dbReference type="SUPFAM" id="SSF103473">
    <property type="entry name" value="MFS general substrate transporter"/>
    <property type="match status" value="1"/>
</dbReference>
<sequence length="199" mass="21545">MSVGFVIAYRTMPDEVVDRNKSYDVPEMVLMTALLASALGYTQIVDHDFDMFGATSYASIAAMIVLCVALYVRSRHAADPAFPIHMSRMQAKMVFLMFAFSACGLGLVQYFFKFYLLHFEFNIYNASLMFLFLLAGGACTSLPGCRMVHRTGARPWVACGAVIVAAAPVLTHFIADESILCMGSASSCSGSVSGASLPN</sequence>
<dbReference type="AlphaFoldDB" id="A0A3G3IGI5"/>
<keyword evidence="1" id="KW-0472">Membrane</keyword>
<feature type="transmembrane region" description="Helical" evidence="1">
    <location>
        <begin position="93"/>
        <end position="112"/>
    </location>
</feature>
<dbReference type="Proteomes" id="UP000273278">
    <property type="component" value="Chromosome"/>
</dbReference>
<evidence type="ECO:0000313" key="3">
    <source>
        <dbReference type="Proteomes" id="UP000273278"/>
    </source>
</evidence>